<dbReference type="Gene3D" id="3.40.50.1820">
    <property type="entry name" value="alpha/beta hydrolase"/>
    <property type="match status" value="1"/>
</dbReference>
<organism evidence="6">
    <name type="scientific">Lepeophtheirus salmonis</name>
    <name type="common">Salmon louse</name>
    <name type="synonym">Caligus salmonis</name>
    <dbReference type="NCBI Taxonomy" id="72036"/>
    <lineage>
        <taxon>Eukaryota</taxon>
        <taxon>Metazoa</taxon>
        <taxon>Ecdysozoa</taxon>
        <taxon>Arthropoda</taxon>
        <taxon>Crustacea</taxon>
        <taxon>Multicrustacea</taxon>
        <taxon>Hexanauplia</taxon>
        <taxon>Copepoda</taxon>
        <taxon>Siphonostomatoida</taxon>
        <taxon>Caligidae</taxon>
        <taxon>Lepeophtheirus</taxon>
    </lineage>
</organism>
<dbReference type="InterPro" id="IPR029058">
    <property type="entry name" value="AB_hydrolase_fold"/>
</dbReference>
<evidence type="ECO:0000256" key="3">
    <source>
        <dbReference type="ARBA" id="ARBA00022729"/>
    </source>
</evidence>
<evidence type="ECO:0008006" key="7">
    <source>
        <dbReference type="Google" id="ProtNLM"/>
    </source>
</evidence>
<proteinExistence type="inferred from homology"/>
<dbReference type="EMBL" id="HACA01012703">
    <property type="protein sequence ID" value="CDW30064.1"/>
    <property type="molecule type" value="Transcribed_RNA"/>
</dbReference>
<comment type="similarity">
    <text evidence="1">Belongs to the peptidase S28 family.</text>
</comment>
<protein>
    <recommendedName>
        <fullName evidence="7">Serine protease K12H4.7</fullName>
    </recommendedName>
</protein>
<reference evidence="6" key="1">
    <citation type="submission" date="2014-05" db="EMBL/GenBank/DDBJ databases">
        <authorList>
            <person name="Chronopoulou M."/>
        </authorList>
    </citation>
    <scope>NUCLEOTIDE SEQUENCE</scope>
    <source>
        <tissue evidence="6">Whole organism</tissue>
    </source>
</reference>
<name>A0A0K2TVN7_LEPSM</name>
<dbReference type="SUPFAM" id="SSF53474">
    <property type="entry name" value="alpha/beta-Hydrolases"/>
    <property type="match status" value="1"/>
</dbReference>
<dbReference type="GO" id="GO:0006508">
    <property type="term" value="P:proteolysis"/>
    <property type="evidence" value="ECO:0007669"/>
    <property type="project" value="UniProtKB-KW"/>
</dbReference>
<dbReference type="GO" id="GO:0070008">
    <property type="term" value="F:serine-type exopeptidase activity"/>
    <property type="evidence" value="ECO:0007669"/>
    <property type="project" value="InterPro"/>
</dbReference>
<accession>A0A0K2TVN7</accession>
<evidence type="ECO:0000313" key="6">
    <source>
        <dbReference type="EMBL" id="CDW30064.1"/>
    </source>
</evidence>
<dbReference type="InterPro" id="IPR042269">
    <property type="entry name" value="Ser_carbopepase_S28_SKS"/>
</dbReference>
<dbReference type="PANTHER" id="PTHR11010:SF117">
    <property type="entry name" value="SERINE PROTEASE 16"/>
    <property type="match status" value="1"/>
</dbReference>
<dbReference type="InterPro" id="IPR008758">
    <property type="entry name" value="Peptidase_S28"/>
</dbReference>
<dbReference type="Pfam" id="PF05577">
    <property type="entry name" value="Peptidase_S28"/>
    <property type="match status" value="1"/>
</dbReference>
<dbReference type="FunFam" id="1.20.120.980:FF:000003">
    <property type="entry name" value="Serine protease 16"/>
    <property type="match status" value="1"/>
</dbReference>
<evidence type="ECO:0000256" key="1">
    <source>
        <dbReference type="ARBA" id="ARBA00011079"/>
    </source>
</evidence>
<sequence length="491" mass="55985">MRQFRCIGIQVLSLVISIICAIDGKLFRSRGYLKDPKSDLTLGDPPTAQWFDQKLDHFQPTSYEITWKQRYFVNDSFYTNGSPAFIMIGGEGPANPIWSIQGSWIEYAKSVGAICFQLEHRYYGESHPTMDLSVKNLYYLNSEQALADIANFVSYMNTQYNISKWIAFGGSYPGTLVSWIRYKYPHLIHGAVSTSGPVLAKSDFYEYLIVVDQVFKVTDPKCGPAVQEGMFEIERLLQHQVGMRVLSKMFKTCNTLNANKAKDVSTFMESVIGNFEDIVQYNKDNRAFEGADNSDITIDTLCKIMVDESIGQPIERLSSVNDLILRRVEKTECLDASYTNSINSLGYHNWTGESSRQWIYQTCTEFGWYQSSNQTDHPYSNNFPAKFFEDQCIDIFGTHFNKKLLENGIRRTNLLYGGKNPTGITNIVYVHGSFDPWHAMGITKDLSEKATAIFITGTAHCANMYPESSQDPYQLKEARKEILKKIKSWLE</sequence>
<dbReference type="GO" id="GO:0008239">
    <property type="term" value="F:dipeptidyl-peptidase activity"/>
    <property type="evidence" value="ECO:0007669"/>
    <property type="project" value="TreeGrafter"/>
</dbReference>
<dbReference type="OrthoDB" id="6337535at2759"/>
<dbReference type="AlphaFoldDB" id="A0A0K2TVN7"/>
<keyword evidence="5" id="KW-0325">Glycoprotein</keyword>
<keyword evidence="4" id="KW-0378">Hydrolase</keyword>
<evidence type="ECO:0000256" key="4">
    <source>
        <dbReference type="ARBA" id="ARBA00022801"/>
    </source>
</evidence>
<keyword evidence="2" id="KW-0645">Protease</keyword>
<dbReference type="Gene3D" id="1.20.120.980">
    <property type="entry name" value="Serine carboxypeptidase S28, SKS domain"/>
    <property type="match status" value="1"/>
</dbReference>
<keyword evidence="3" id="KW-0732">Signal</keyword>
<evidence type="ECO:0000256" key="2">
    <source>
        <dbReference type="ARBA" id="ARBA00022670"/>
    </source>
</evidence>
<evidence type="ECO:0000256" key="5">
    <source>
        <dbReference type="ARBA" id="ARBA00023180"/>
    </source>
</evidence>
<dbReference type="PANTHER" id="PTHR11010">
    <property type="entry name" value="PROTEASE S28 PRO-X CARBOXYPEPTIDASE-RELATED"/>
    <property type="match status" value="1"/>
</dbReference>